<accession>A0A8X6T2N6</accession>
<keyword evidence="5" id="KW-1185">Reference proteome</keyword>
<evidence type="ECO:0000256" key="2">
    <source>
        <dbReference type="SAM" id="Phobius"/>
    </source>
</evidence>
<evidence type="ECO:0000313" key="4">
    <source>
        <dbReference type="EMBL" id="GFS70049.1"/>
    </source>
</evidence>
<dbReference type="Pfam" id="PF16794">
    <property type="entry name" value="fn3_4"/>
    <property type="match status" value="1"/>
</dbReference>
<reference evidence="4" key="1">
    <citation type="submission" date="2020-08" db="EMBL/GenBank/DDBJ databases">
        <title>Multicomponent nature underlies the extraordinary mechanical properties of spider dragline silk.</title>
        <authorList>
            <person name="Kono N."/>
            <person name="Nakamura H."/>
            <person name="Mori M."/>
            <person name="Yoshida Y."/>
            <person name="Ohtoshi R."/>
            <person name="Malay A.D."/>
            <person name="Moran D.A.P."/>
            <person name="Tomita M."/>
            <person name="Numata K."/>
            <person name="Arakawa K."/>
        </authorList>
    </citation>
    <scope>NUCLEOTIDE SEQUENCE</scope>
</reference>
<dbReference type="OrthoDB" id="2434995at2759"/>
<feature type="region of interest" description="Disordered" evidence="1">
    <location>
        <begin position="13"/>
        <end position="40"/>
    </location>
</feature>
<feature type="non-terminal residue" evidence="4">
    <location>
        <position position="238"/>
    </location>
</feature>
<feature type="compositionally biased region" description="Polar residues" evidence="1">
    <location>
        <begin position="30"/>
        <end position="40"/>
    </location>
</feature>
<keyword evidence="2" id="KW-0812">Transmembrane</keyword>
<sequence length="238" mass="26753">VLNVSSIKYATNTASKSPPVKITQEPDSEPSYTVSSATEINPQSVLDPNVKVKVECIDLTDETPSKTDEAPVTIVKTPVKIVKKPAKIVETPMQPKPSCSRPIARAVRKLKHPSPLPPKPFCFLYKHLPSSPPKPSLSVCVAATGIILKWEMPLYAPPNAYAKFDSYELFWYEELENMQADSQLWKRLWIFINGMENTAILSVLFIKKKNSKKFPTSHASCILNCILFLMIHLKYVLR</sequence>
<gene>
    <name evidence="4" type="ORF">NPIL_521771</name>
</gene>
<protein>
    <recommendedName>
        <fullName evidence="3">Activating transcription factor 7-interacting protein Fn3 domain-containing protein</fullName>
    </recommendedName>
</protein>
<name>A0A8X6T2N6_NEPPI</name>
<evidence type="ECO:0000313" key="5">
    <source>
        <dbReference type="Proteomes" id="UP000887013"/>
    </source>
</evidence>
<comment type="caution">
    <text evidence="4">The sequence shown here is derived from an EMBL/GenBank/DDBJ whole genome shotgun (WGS) entry which is preliminary data.</text>
</comment>
<dbReference type="EMBL" id="BMAW01049298">
    <property type="protein sequence ID" value="GFS70049.1"/>
    <property type="molecule type" value="Genomic_DNA"/>
</dbReference>
<dbReference type="InterPro" id="IPR056565">
    <property type="entry name" value="Fn3_ATF7IP"/>
</dbReference>
<feature type="transmembrane region" description="Helical" evidence="2">
    <location>
        <begin position="218"/>
        <end position="237"/>
    </location>
</feature>
<organism evidence="4 5">
    <name type="scientific">Nephila pilipes</name>
    <name type="common">Giant wood spider</name>
    <name type="synonym">Nephila maculata</name>
    <dbReference type="NCBI Taxonomy" id="299642"/>
    <lineage>
        <taxon>Eukaryota</taxon>
        <taxon>Metazoa</taxon>
        <taxon>Ecdysozoa</taxon>
        <taxon>Arthropoda</taxon>
        <taxon>Chelicerata</taxon>
        <taxon>Arachnida</taxon>
        <taxon>Araneae</taxon>
        <taxon>Araneomorphae</taxon>
        <taxon>Entelegynae</taxon>
        <taxon>Araneoidea</taxon>
        <taxon>Nephilidae</taxon>
        <taxon>Nephila</taxon>
    </lineage>
</organism>
<dbReference type="AlphaFoldDB" id="A0A8X6T2N6"/>
<feature type="domain" description="Activating transcription factor 7-interacting protein Fn3" evidence="3">
    <location>
        <begin position="132"/>
        <end position="188"/>
    </location>
</feature>
<dbReference type="Proteomes" id="UP000887013">
    <property type="component" value="Unassembled WGS sequence"/>
</dbReference>
<evidence type="ECO:0000259" key="3">
    <source>
        <dbReference type="Pfam" id="PF16794"/>
    </source>
</evidence>
<proteinExistence type="predicted"/>
<keyword evidence="2" id="KW-1133">Transmembrane helix</keyword>
<evidence type="ECO:0000256" key="1">
    <source>
        <dbReference type="SAM" id="MobiDB-lite"/>
    </source>
</evidence>
<keyword evidence="2" id="KW-0472">Membrane</keyword>